<gene>
    <name evidence="1" type="ORF">SDC9_35480</name>
</gene>
<dbReference type="AlphaFoldDB" id="A0A644VDI9"/>
<accession>A0A644VDI9</accession>
<dbReference type="InterPro" id="IPR032286">
    <property type="entry name" value="DUF4837"/>
</dbReference>
<protein>
    <recommendedName>
        <fullName evidence="2">DUF4837 domain-containing protein</fullName>
    </recommendedName>
</protein>
<dbReference type="EMBL" id="VSSQ01000280">
    <property type="protein sequence ID" value="MPL89444.1"/>
    <property type="molecule type" value="Genomic_DNA"/>
</dbReference>
<organism evidence="1">
    <name type="scientific">bioreactor metagenome</name>
    <dbReference type="NCBI Taxonomy" id="1076179"/>
    <lineage>
        <taxon>unclassified sequences</taxon>
        <taxon>metagenomes</taxon>
        <taxon>ecological metagenomes</taxon>
    </lineage>
</organism>
<reference evidence="1" key="1">
    <citation type="submission" date="2019-08" db="EMBL/GenBank/DDBJ databases">
        <authorList>
            <person name="Kucharzyk K."/>
            <person name="Murdoch R.W."/>
            <person name="Higgins S."/>
            <person name="Loffler F."/>
        </authorList>
    </citation>
    <scope>NUCLEOTIDE SEQUENCE</scope>
</reference>
<dbReference type="PROSITE" id="PS51257">
    <property type="entry name" value="PROKAR_LIPOPROTEIN"/>
    <property type="match status" value="1"/>
</dbReference>
<name>A0A644VDI9_9ZZZZ</name>
<evidence type="ECO:0000313" key="1">
    <source>
        <dbReference type="EMBL" id="MPL89444.1"/>
    </source>
</evidence>
<sequence length="327" mass="37239">MRAKSILTFIAVASLLLASCTNGPRLMPSISGKAGEVVIVVNKGYWESDPGIALRSILAVDQPFLPQREPIFTLVNIPENAFSSIFQVHRNIVIVSIKEEYKATKIVYQENVWAAPQIVITISAPDAKSAAEEIQKQSDKLANSILQAERNRNIANAKKYEERALRTLVSEAFGGSPFYPTGYNLRKKTDDFIWISYETTGTNQGIFIYRVPYTDSTNFSRENLISIRNSVMQQNVPGQLENTYMITNQLIEPGLKWITYKQRTFAELRGLWEVQNDFMGGPFVSHFFLDKEGKNIIGLEAFVYAPRYDKRNYLRQVESIIYSYENF</sequence>
<dbReference type="Pfam" id="PF16125">
    <property type="entry name" value="DUF4837"/>
    <property type="match status" value="1"/>
</dbReference>
<comment type="caution">
    <text evidence="1">The sequence shown here is derived from an EMBL/GenBank/DDBJ whole genome shotgun (WGS) entry which is preliminary data.</text>
</comment>
<proteinExistence type="predicted"/>
<evidence type="ECO:0008006" key="2">
    <source>
        <dbReference type="Google" id="ProtNLM"/>
    </source>
</evidence>